<gene>
    <name evidence="1" type="ORF">HMPREF3222_02829</name>
</gene>
<evidence type="ECO:0000313" key="2">
    <source>
        <dbReference type="Proteomes" id="UP000070646"/>
    </source>
</evidence>
<dbReference type="Proteomes" id="UP000070646">
    <property type="component" value="Unassembled WGS sequence"/>
</dbReference>
<reference evidence="1 2" key="1">
    <citation type="submission" date="2016-01" db="EMBL/GenBank/DDBJ databases">
        <authorList>
            <person name="Oliw E.H."/>
        </authorList>
    </citation>
    <scope>NUCLEOTIDE SEQUENCE [LARGE SCALE GENOMIC DNA]</scope>
    <source>
        <strain evidence="1 2">MJR7757A</strain>
    </source>
</reference>
<dbReference type="PATRIC" id="fig|1502.174.peg.2851"/>
<comment type="caution">
    <text evidence="1">The sequence shown here is derived from an EMBL/GenBank/DDBJ whole genome shotgun (WGS) entry which is preliminary data.</text>
</comment>
<dbReference type="AlphaFoldDB" id="A0A133MSA3"/>
<evidence type="ECO:0000313" key="1">
    <source>
        <dbReference type="EMBL" id="KXA06896.1"/>
    </source>
</evidence>
<name>A0A133MSA3_CLOPF</name>
<proteinExistence type="predicted"/>
<organism evidence="1 2">
    <name type="scientific">Clostridium perfringens</name>
    <dbReference type="NCBI Taxonomy" id="1502"/>
    <lineage>
        <taxon>Bacteria</taxon>
        <taxon>Bacillati</taxon>
        <taxon>Bacillota</taxon>
        <taxon>Clostridia</taxon>
        <taxon>Eubacteriales</taxon>
        <taxon>Clostridiaceae</taxon>
        <taxon>Clostridium</taxon>
    </lineage>
</organism>
<sequence>MESSKEVISKVESFKIIYSLRNKFSISLLCDISIVSRSGYYKWCTRKKQDKDTFFIKKILSFYKKSKKVYGYRRIKVAQNKYNCKE</sequence>
<dbReference type="EMBL" id="LRPU01000179">
    <property type="protein sequence ID" value="KXA06896.1"/>
    <property type="molecule type" value="Genomic_DNA"/>
</dbReference>
<protein>
    <recommendedName>
        <fullName evidence="3">IS3 family transposase</fullName>
    </recommendedName>
</protein>
<accession>A0A133MSA3</accession>
<evidence type="ECO:0008006" key="3">
    <source>
        <dbReference type="Google" id="ProtNLM"/>
    </source>
</evidence>